<dbReference type="InterPro" id="IPR020904">
    <property type="entry name" value="Sc_DH/Rdtase_CS"/>
</dbReference>
<dbReference type="EC" id="1.1.1.36" evidence="5"/>
<dbReference type="Pfam" id="PF00106">
    <property type="entry name" value="adh_short"/>
    <property type="match status" value="1"/>
</dbReference>
<dbReference type="GO" id="GO:0018454">
    <property type="term" value="F:acetoacetyl-CoA reductase activity"/>
    <property type="evidence" value="ECO:0007669"/>
    <property type="project" value="UniProtKB-EC"/>
</dbReference>
<dbReference type="PROSITE" id="PS00061">
    <property type="entry name" value="ADH_SHORT"/>
    <property type="match status" value="1"/>
</dbReference>
<evidence type="ECO:0000259" key="4">
    <source>
        <dbReference type="SMART" id="SM00822"/>
    </source>
</evidence>
<dbReference type="PANTHER" id="PTHR42879">
    <property type="entry name" value="3-OXOACYL-(ACYL-CARRIER-PROTEIN) REDUCTASE"/>
    <property type="match status" value="1"/>
</dbReference>
<dbReference type="InterPro" id="IPR036291">
    <property type="entry name" value="NAD(P)-bd_dom_sf"/>
</dbReference>
<sequence>MMSTHQRVALVTGGTGGIGTAICQQLIKTGLQVVAGYSHGGDSSYALTWQKEQADLGYEIGIVYGDVSNFESCTAMVDEIAAKFGAIDVLVNNAGITKDTMFKKMSVTDWQAVMRIDLDSVFNTTRQVINGMIDRNFGRIINISSINGQKGQFGQTNYSAAKAGMHGFTKALAQEVAAKGVTVNTISPGYVLTDMVKKVAADVMEKIIAQVPVGRLAEPNEIARVVTFLAAEEAGYITGANIAVNGGQHMY</sequence>
<dbReference type="EMBL" id="LKAJ01000010">
    <property type="protein sequence ID" value="KRG20608.1"/>
    <property type="molecule type" value="Genomic_DNA"/>
</dbReference>
<evidence type="ECO:0000256" key="3">
    <source>
        <dbReference type="RuleBase" id="RU000363"/>
    </source>
</evidence>
<evidence type="ECO:0000256" key="1">
    <source>
        <dbReference type="ARBA" id="ARBA00006484"/>
    </source>
</evidence>
<dbReference type="PANTHER" id="PTHR42879:SF2">
    <property type="entry name" value="3-OXOACYL-[ACYL-CARRIER-PROTEIN] REDUCTASE FABG"/>
    <property type="match status" value="1"/>
</dbReference>
<dbReference type="PATRIC" id="fig|1590043.3.peg.2389"/>
<dbReference type="PRINTS" id="PR00080">
    <property type="entry name" value="SDRFAMILY"/>
</dbReference>
<comment type="caution">
    <text evidence="5">The sequence shown here is derived from an EMBL/GenBank/DDBJ whole genome shotgun (WGS) entry which is preliminary data.</text>
</comment>
<dbReference type="InterPro" id="IPR057326">
    <property type="entry name" value="KR_dom"/>
</dbReference>
<comment type="similarity">
    <text evidence="1 3">Belongs to the short-chain dehydrogenases/reductases (SDR) family.</text>
</comment>
<dbReference type="InterPro" id="IPR002347">
    <property type="entry name" value="SDR_fam"/>
</dbReference>
<keyword evidence="2 5" id="KW-0560">Oxidoreductase</keyword>
<dbReference type="SMART" id="SM00822">
    <property type="entry name" value="PKS_KR"/>
    <property type="match status" value="1"/>
</dbReference>
<dbReference type="STRING" id="295108.HT99x_02340"/>
<dbReference type="NCBIfam" id="NF009466">
    <property type="entry name" value="PRK12826.1-2"/>
    <property type="match status" value="1"/>
</dbReference>
<reference evidence="5" key="1">
    <citation type="submission" date="2015-09" db="EMBL/GenBank/DDBJ databases">
        <title>Draft Genome Sequences of Two Novel Amoeba-resistant Intranuclear Bacteria, Candidatus Berkiella cookevillensis and Candidatus Berkiella aquae.</title>
        <authorList>
            <person name="Mehari Y.T."/>
            <person name="Arivett B.A."/>
            <person name="Farone A.L."/>
            <person name="Gunderson J.H."/>
            <person name="Farone M.B."/>
        </authorList>
    </citation>
    <scope>NUCLEOTIDE SEQUENCE [LARGE SCALE GENOMIC DNA]</scope>
    <source>
        <strain evidence="5">HT99</strain>
    </source>
</reference>
<dbReference type="GO" id="GO:0032787">
    <property type="term" value="P:monocarboxylic acid metabolic process"/>
    <property type="evidence" value="ECO:0007669"/>
    <property type="project" value="UniProtKB-ARBA"/>
</dbReference>
<dbReference type="FunFam" id="3.40.50.720:FF:000173">
    <property type="entry name" value="3-oxoacyl-[acyl-carrier protein] reductase"/>
    <property type="match status" value="1"/>
</dbReference>
<protein>
    <submittedName>
        <fullName evidence="5">Acetoacetyl-CoA reductase</fullName>
        <ecNumber evidence="5">1.1.1.36</ecNumber>
    </submittedName>
</protein>
<dbReference type="PRINTS" id="PR00081">
    <property type="entry name" value="GDHRDH"/>
</dbReference>
<dbReference type="AlphaFoldDB" id="A0A0Q9YJ61"/>
<dbReference type="GO" id="GO:0042619">
    <property type="term" value="P:poly-hydroxybutyrate biosynthetic process"/>
    <property type="evidence" value="ECO:0007669"/>
    <property type="project" value="InterPro"/>
</dbReference>
<dbReference type="InterPro" id="IPR050259">
    <property type="entry name" value="SDR"/>
</dbReference>
<dbReference type="InterPro" id="IPR011283">
    <property type="entry name" value="Acetoacetyl-CoA_reductase"/>
</dbReference>
<accession>A0A0Q9YJ61</accession>
<evidence type="ECO:0000256" key="2">
    <source>
        <dbReference type="ARBA" id="ARBA00023002"/>
    </source>
</evidence>
<dbReference type="SUPFAM" id="SSF51735">
    <property type="entry name" value="NAD(P)-binding Rossmann-fold domains"/>
    <property type="match status" value="1"/>
</dbReference>
<dbReference type="NCBIfam" id="TIGR01829">
    <property type="entry name" value="AcAcCoA_reduct"/>
    <property type="match status" value="1"/>
</dbReference>
<evidence type="ECO:0000313" key="5">
    <source>
        <dbReference type="EMBL" id="KRG20608.1"/>
    </source>
</evidence>
<feature type="domain" description="Ketoreductase" evidence="4">
    <location>
        <begin position="7"/>
        <end position="189"/>
    </location>
</feature>
<dbReference type="GO" id="GO:0005737">
    <property type="term" value="C:cytoplasm"/>
    <property type="evidence" value="ECO:0007669"/>
    <property type="project" value="InterPro"/>
</dbReference>
<organism evidence="5">
    <name type="scientific">Candidatus Berkiella aquae</name>
    <dbReference type="NCBI Taxonomy" id="295108"/>
    <lineage>
        <taxon>Bacteria</taxon>
        <taxon>Pseudomonadati</taxon>
        <taxon>Pseudomonadota</taxon>
        <taxon>Gammaproteobacteria</taxon>
        <taxon>Candidatus Berkiellales</taxon>
        <taxon>Candidatus Berkiellaceae</taxon>
        <taxon>Candidatus Berkiella</taxon>
    </lineage>
</organism>
<gene>
    <name evidence="5" type="primary">phbB</name>
    <name evidence="5" type="ORF">HT99x_02340</name>
</gene>
<name>A0A0Q9YJ61_9GAMM</name>
<dbReference type="Gene3D" id="3.40.50.720">
    <property type="entry name" value="NAD(P)-binding Rossmann-like Domain"/>
    <property type="match status" value="1"/>
</dbReference>
<dbReference type="NCBIfam" id="NF009464">
    <property type="entry name" value="PRK12824.1"/>
    <property type="match status" value="1"/>
</dbReference>
<proteinExistence type="inferred from homology"/>